<dbReference type="AlphaFoldDB" id="A0A9X1P4L9"/>
<name>A0A9X1P4L9_9HYPH</name>
<keyword evidence="3" id="KW-1185">Reference proteome</keyword>
<organism evidence="2 3">
    <name type="scientific">Jiella avicenniae</name>
    <dbReference type="NCBI Taxonomy" id="2907202"/>
    <lineage>
        <taxon>Bacteria</taxon>
        <taxon>Pseudomonadati</taxon>
        <taxon>Pseudomonadota</taxon>
        <taxon>Alphaproteobacteria</taxon>
        <taxon>Hyphomicrobiales</taxon>
        <taxon>Aurantimonadaceae</taxon>
        <taxon>Jiella</taxon>
    </lineage>
</organism>
<gene>
    <name evidence="2" type="ORF">LZD57_14375</name>
</gene>
<evidence type="ECO:0000313" key="3">
    <source>
        <dbReference type="Proteomes" id="UP001139035"/>
    </source>
</evidence>
<proteinExistence type="predicted"/>
<dbReference type="InterPro" id="IPR025528">
    <property type="entry name" value="BrnA_antitoxin"/>
</dbReference>
<accession>A0A9X1P4L9</accession>
<feature type="region of interest" description="Disordered" evidence="1">
    <location>
        <begin position="1"/>
        <end position="22"/>
    </location>
</feature>
<dbReference type="Pfam" id="PF14384">
    <property type="entry name" value="BrnA_antitoxin"/>
    <property type="match status" value="1"/>
</dbReference>
<sequence length="88" mass="9757">MRPTFEKPLNTEELAALPDEEIDTSDIPALDATFWQNAKVSPPRTKPNVSLRLPEEVLNFFKAESPKGYTSRMAAVLAAYVQAHQAKG</sequence>
<reference evidence="2" key="1">
    <citation type="submission" date="2022-01" db="EMBL/GenBank/DDBJ databases">
        <title>Jiella avicenniae sp. nov., a novel endophytic bacterium isolated from bark of Avicennia marina.</title>
        <authorList>
            <person name="Tuo L."/>
        </authorList>
    </citation>
    <scope>NUCLEOTIDE SEQUENCE</scope>
    <source>
        <strain evidence="2">CBK1P-4</strain>
    </source>
</reference>
<comment type="caution">
    <text evidence="2">The sequence shown here is derived from an EMBL/GenBank/DDBJ whole genome shotgun (WGS) entry which is preliminary data.</text>
</comment>
<dbReference type="Proteomes" id="UP001139035">
    <property type="component" value="Unassembled WGS sequence"/>
</dbReference>
<evidence type="ECO:0000256" key="1">
    <source>
        <dbReference type="SAM" id="MobiDB-lite"/>
    </source>
</evidence>
<protein>
    <submittedName>
        <fullName evidence="2">BrnA antitoxin family protein</fullName>
    </submittedName>
</protein>
<evidence type="ECO:0000313" key="2">
    <source>
        <dbReference type="EMBL" id="MCE7029181.1"/>
    </source>
</evidence>
<dbReference type="EMBL" id="JAJUWU010000014">
    <property type="protein sequence ID" value="MCE7029181.1"/>
    <property type="molecule type" value="Genomic_DNA"/>
</dbReference>
<dbReference type="RefSeq" id="WP_233720174.1">
    <property type="nucleotide sequence ID" value="NZ_JAJUWU010000014.1"/>
</dbReference>